<dbReference type="InterPro" id="IPR050553">
    <property type="entry name" value="Thioredoxin_ResA/DsbE_sf"/>
</dbReference>
<dbReference type="PANTHER" id="PTHR42852:SF13">
    <property type="entry name" value="PROTEIN DIPZ"/>
    <property type="match status" value="1"/>
</dbReference>
<sequence length="396" mass="44096">MTLSAITTATLSLFLNIANAQDSIIINGNIPGVEEGTRIFFMKKEGNVGTTVAKDSVVNGRFRISYLPGTKETEQYSIMADGKGFPSMSLKLWASAGSSIAVEGNNKLIYTWSVKSNVPEQKEWLYFVNSNKQHWDAYQQLSVQRSELINDYRKSDATKAEKTSLKAKIDSVDNLSDKIEYTIRKNNLDLLEKDKMTPTRMEVLSGIASAIKWNKAETFRPAVTKIYSQLSSDFKNSVEGQEIALVLYPPAIVKPGEPMFDTLLKDLDGNSYHLADFKGKYILLDFWSFGCGPCHASVPEMKELHEKLKDSLTIVGLSSDNKKMWRQATDLFKMTWKNLSDGNENRGIYARYGVEGIPNYVLIAPDGIVKASWTGYGTGSLKSKVKELTGLSASIQ</sequence>
<dbReference type="Proteomes" id="UP001325680">
    <property type="component" value="Chromosome"/>
</dbReference>
<proteinExistence type="predicted"/>
<dbReference type="Pfam" id="PF00578">
    <property type="entry name" value="AhpC-TSA"/>
    <property type="match status" value="1"/>
</dbReference>
<keyword evidence="1" id="KW-0676">Redox-active center</keyword>
<dbReference type="PROSITE" id="PS51352">
    <property type="entry name" value="THIOREDOXIN_2"/>
    <property type="match status" value="1"/>
</dbReference>
<keyword evidence="2" id="KW-0732">Signal</keyword>
<dbReference type="PANTHER" id="PTHR42852">
    <property type="entry name" value="THIOL:DISULFIDE INTERCHANGE PROTEIN DSBE"/>
    <property type="match status" value="1"/>
</dbReference>
<gene>
    <name evidence="4" type="ORF">U0035_18400</name>
</gene>
<dbReference type="CDD" id="cd02966">
    <property type="entry name" value="TlpA_like_family"/>
    <property type="match status" value="1"/>
</dbReference>
<dbReference type="SUPFAM" id="SSF52833">
    <property type="entry name" value="Thioredoxin-like"/>
    <property type="match status" value="1"/>
</dbReference>
<dbReference type="EMBL" id="CP139960">
    <property type="protein sequence ID" value="WQD37647.1"/>
    <property type="molecule type" value="Genomic_DNA"/>
</dbReference>
<dbReference type="InterPro" id="IPR036249">
    <property type="entry name" value="Thioredoxin-like_sf"/>
</dbReference>
<feature type="chain" id="PRO_5047078050" evidence="2">
    <location>
        <begin position="21"/>
        <end position="396"/>
    </location>
</feature>
<evidence type="ECO:0000313" key="5">
    <source>
        <dbReference type="Proteomes" id="UP001325680"/>
    </source>
</evidence>
<evidence type="ECO:0000313" key="4">
    <source>
        <dbReference type="EMBL" id="WQD37647.1"/>
    </source>
</evidence>
<feature type="domain" description="Thioredoxin" evidence="3">
    <location>
        <begin position="253"/>
        <end position="396"/>
    </location>
</feature>
<dbReference type="RefSeq" id="WP_162817918.1">
    <property type="nucleotide sequence ID" value="NZ_CP139960.1"/>
</dbReference>
<protein>
    <submittedName>
        <fullName evidence="4">TlpA disulfide reductase family protein</fullName>
    </submittedName>
</protein>
<dbReference type="InterPro" id="IPR017937">
    <property type="entry name" value="Thioredoxin_CS"/>
</dbReference>
<name>A0ABZ0W559_9BACT</name>
<dbReference type="Gene3D" id="3.40.30.10">
    <property type="entry name" value="Glutaredoxin"/>
    <property type="match status" value="1"/>
</dbReference>
<feature type="signal peptide" evidence="2">
    <location>
        <begin position="1"/>
        <end position="20"/>
    </location>
</feature>
<dbReference type="PROSITE" id="PS00194">
    <property type="entry name" value="THIOREDOXIN_1"/>
    <property type="match status" value="1"/>
</dbReference>
<reference evidence="4 5" key="1">
    <citation type="submission" date="2023-12" db="EMBL/GenBank/DDBJ databases">
        <title>Genome sequencing and assembly of bacterial species from a model synthetic community.</title>
        <authorList>
            <person name="Hogle S.L."/>
        </authorList>
    </citation>
    <scope>NUCLEOTIDE SEQUENCE [LARGE SCALE GENOMIC DNA]</scope>
    <source>
        <strain evidence="4 5">HAMBI_3031</strain>
    </source>
</reference>
<evidence type="ECO:0000256" key="2">
    <source>
        <dbReference type="SAM" id="SignalP"/>
    </source>
</evidence>
<keyword evidence="5" id="KW-1185">Reference proteome</keyword>
<evidence type="ECO:0000256" key="1">
    <source>
        <dbReference type="ARBA" id="ARBA00023284"/>
    </source>
</evidence>
<dbReference type="InterPro" id="IPR000866">
    <property type="entry name" value="AhpC/TSA"/>
</dbReference>
<evidence type="ECO:0000259" key="3">
    <source>
        <dbReference type="PROSITE" id="PS51352"/>
    </source>
</evidence>
<accession>A0ABZ0W559</accession>
<dbReference type="InterPro" id="IPR013766">
    <property type="entry name" value="Thioredoxin_domain"/>
</dbReference>
<organism evidence="4 5">
    <name type="scientific">Niabella yanshanensis</name>
    <dbReference type="NCBI Taxonomy" id="577386"/>
    <lineage>
        <taxon>Bacteria</taxon>
        <taxon>Pseudomonadati</taxon>
        <taxon>Bacteroidota</taxon>
        <taxon>Chitinophagia</taxon>
        <taxon>Chitinophagales</taxon>
        <taxon>Chitinophagaceae</taxon>
        <taxon>Niabella</taxon>
    </lineage>
</organism>